<protein>
    <submittedName>
        <fullName evidence="2">Uncharacterized protein</fullName>
    </submittedName>
</protein>
<organism evidence="2 3">
    <name type="scientific">Metarhizium rileyi (strain RCEF 4871)</name>
    <name type="common">Nomuraea rileyi</name>
    <dbReference type="NCBI Taxonomy" id="1649241"/>
    <lineage>
        <taxon>Eukaryota</taxon>
        <taxon>Fungi</taxon>
        <taxon>Dikarya</taxon>
        <taxon>Ascomycota</taxon>
        <taxon>Pezizomycotina</taxon>
        <taxon>Sordariomycetes</taxon>
        <taxon>Hypocreomycetidae</taxon>
        <taxon>Hypocreales</taxon>
        <taxon>Clavicipitaceae</taxon>
        <taxon>Metarhizium</taxon>
    </lineage>
</organism>
<gene>
    <name evidence="2" type="ORF">NOR_08735</name>
</gene>
<dbReference type="AlphaFoldDB" id="A0A166VS21"/>
<keyword evidence="3" id="KW-1185">Reference proteome</keyword>
<proteinExistence type="predicted"/>
<name>A0A166VS21_METRR</name>
<feature type="chain" id="PRO_5007881348" evidence="1">
    <location>
        <begin position="17"/>
        <end position="178"/>
    </location>
</feature>
<keyword evidence="1" id="KW-0732">Signal</keyword>
<dbReference type="STRING" id="1081105.A0A166VS21"/>
<evidence type="ECO:0000313" key="3">
    <source>
        <dbReference type="Proteomes" id="UP000243498"/>
    </source>
</evidence>
<comment type="caution">
    <text evidence="2">The sequence shown here is derived from an EMBL/GenBank/DDBJ whole genome shotgun (WGS) entry which is preliminary data.</text>
</comment>
<dbReference type="OrthoDB" id="4960012at2759"/>
<dbReference type="Proteomes" id="UP000243498">
    <property type="component" value="Unassembled WGS sequence"/>
</dbReference>
<evidence type="ECO:0000256" key="1">
    <source>
        <dbReference type="SAM" id="SignalP"/>
    </source>
</evidence>
<reference evidence="2 3" key="1">
    <citation type="journal article" date="2016" name="Genome Biol. Evol.">
        <title>Divergent and convergent evolution of fungal pathogenicity.</title>
        <authorList>
            <person name="Shang Y."/>
            <person name="Xiao G."/>
            <person name="Zheng P."/>
            <person name="Cen K."/>
            <person name="Zhan S."/>
            <person name="Wang C."/>
        </authorList>
    </citation>
    <scope>NUCLEOTIDE SEQUENCE [LARGE SCALE GENOMIC DNA]</scope>
    <source>
        <strain evidence="2 3">RCEF 4871</strain>
    </source>
</reference>
<dbReference type="OMA" id="INTKCGA"/>
<dbReference type="EMBL" id="AZHC01000072">
    <property type="protein sequence ID" value="OAA33970.1"/>
    <property type="molecule type" value="Genomic_DNA"/>
</dbReference>
<sequence length="178" mass="18691">MRFLRLAIVLLPTALANVLITGDMATSTSEPTPAPVLVRRTDTACLRSVWKDLSPPTPTDSRVNRSLSGKGCTLTAPASLSSPVMDYISVVRTYLSTIESKAKAIKTDCGAAKPSFTLSLACSSSLEILFTDKTSTMTSSADLPSVGTSIPLGSGARSIVPRVSLSFASFVAVWAFLS</sequence>
<evidence type="ECO:0000313" key="2">
    <source>
        <dbReference type="EMBL" id="OAA33970.1"/>
    </source>
</evidence>
<feature type="signal peptide" evidence="1">
    <location>
        <begin position="1"/>
        <end position="16"/>
    </location>
</feature>
<accession>A0A166VS21</accession>